<dbReference type="PANTHER" id="PTHR13847">
    <property type="entry name" value="SARCOSINE DEHYDROGENASE-RELATED"/>
    <property type="match status" value="1"/>
</dbReference>
<feature type="domain" description="FAD dependent oxidoreductase" evidence="2">
    <location>
        <begin position="4"/>
        <end position="336"/>
    </location>
</feature>
<dbReference type="Gene3D" id="3.50.50.60">
    <property type="entry name" value="FAD/NAD(P)-binding domain"/>
    <property type="match status" value="1"/>
</dbReference>
<dbReference type="KEGG" id="rsu:NHU_00784"/>
<proteinExistence type="predicted"/>
<name>A0A0D6AYK5_RHOSU</name>
<keyword evidence="1" id="KW-0560">Oxidoreductase</keyword>
<dbReference type="Gene3D" id="3.30.9.10">
    <property type="entry name" value="D-Amino Acid Oxidase, subunit A, domain 2"/>
    <property type="match status" value="1"/>
</dbReference>
<dbReference type="EMBL" id="AP014800">
    <property type="protein sequence ID" value="BAQ67952.1"/>
    <property type="molecule type" value="Genomic_DNA"/>
</dbReference>
<organism evidence="3 4">
    <name type="scientific">Rhodovulum sulfidophilum</name>
    <name type="common">Rhodobacter sulfidophilus</name>
    <dbReference type="NCBI Taxonomy" id="35806"/>
    <lineage>
        <taxon>Bacteria</taxon>
        <taxon>Pseudomonadati</taxon>
        <taxon>Pseudomonadota</taxon>
        <taxon>Alphaproteobacteria</taxon>
        <taxon>Rhodobacterales</taxon>
        <taxon>Paracoccaceae</taxon>
        <taxon>Rhodovulum</taxon>
    </lineage>
</organism>
<dbReference type="GO" id="GO:0005737">
    <property type="term" value="C:cytoplasm"/>
    <property type="evidence" value="ECO:0007669"/>
    <property type="project" value="TreeGrafter"/>
</dbReference>
<dbReference type="SUPFAM" id="SSF51905">
    <property type="entry name" value="FAD/NAD(P)-binding domain"/>
    <property type="match status" value="1"/>
</dbReference>
<dbReference type="InterPro" id="IPR006076">
    <property type="entry name" value="FAD-dep_OxRdtase"/>
</dbReference>
<dbReference type="eggNOG" id="COG0665">
    <property type="taxonomic scope" value="Bacteria"/>
</dbReference>
<dbReference type="Pfam" id="PF01266">
    <property type="entry name" value="DAO"/>
    <property type="match status" value="1"/>
</dbReference>
<evidence type="ECO:0000313" key="4">
    <source>
        <dbReference type="Proteomes" id="UP000064912"/>
    </source>
</evidence>
<dbReference type="PATRIC" id="fig|35806.4.peg.802"/>
<evidence type="ECO:0000259" key="2">
    <source>
        <dbReference type="Pfam" id="PF01266"/>
    </source>
</evidence>
<sequence>METDFIVIGGGIAGVSVGARLSHLGRVTLFEAEKALGCHASGRSAALFDECLGAPEIVTLNRAGRGYHETANGGVLTPRDLMVIARAEDHAAFERDCRHMALAQISPAEARARVPILAPEPLAFAGITDRAWNIDTDRLLQNFAREIRARGSSIETGRRVTAIARVAAGWQVRTGDDIAEGRILVNAAGAWADEVARLAGLTPLGLTPMRRSMAQLPAPAGHDIRTWPMVIGAGERWYCKPEAGKLLVSPAEEDPMPPHDAYADDMVLAEGLDRYQEMVTEPVTRVEANWAGLRTFAPDRLLVIGPDPRDPDFFWHAGQGGFGIQTSPAASELAADILGDRASELRRSLAPAFSPARFG</sequence>
<dbReference type="InterPro" id="IPR036188">
    <property type="entry name" value="FAD/NAD-bd_sf"/>
</dbReference>
<dbReference type="GO" id="GO:0016491">
    <property type="term" value="F:oxidoreductase activity"/>
    <property type="evidence" value="ECO:0007669"/>
    <property type="project" value="UniProtKB-KW"/>
</dbReference>
<protein>
    <submittedName>
        <fullName evidence="3">FAD-dependent glycerol-3-phosphatedehydrogenase</fullName>
    </submittedName>
</protein>
<reference evidence="3 4" key="1">
    <citation type="submission" date="2015-02" db="EMBL/GenBank/DDBJ databases">
        <title>Genome sequene of Rhodovulum sulfidophilum DSM 2351.</title>
        <authorList>
            <person name="Nagao N."/>
        </authorList>
    </citation>
    <scope>NUCLEOTIDE SEQUENCE [LARGE SCALE GENOMIC DNA]</scope>
    <source>
        <strain evidence="3 4">DSM 2351</strain>
    </source>
</reference>
<dbReference type="Proteomes" id="UP000064912">
    <property type="component" value="Chromosome"/>
</dbReference>
<gene>
    <name evidence="3" type="ORF">NHU_00784</name>
</gene>
<evidence type="ECO:0000256" key="1">
    <source>
        <dbReference type="ARBA" id="ARBA00023002"/>
    </source>
</evidence>
<dbReference type="AlphaFoldDB" id="A0A0D6AYK5"/>
<evidence type="ECO:0000313" key="3">
    <source>
        <dbReference type="EMBL" id="BAQ67952.1"/>
    </source>
</evidence>
<accession>A0A0D6AYK5</accession>
<dbReference type="PANTHER" id="PTHR13847:SF287">
    <property type="entry name" value="FAD-DEPENDENT OXIDOREDUCTASE DOMAIN-CONTAINING PROTEIN 1"/>
    <property type="match status" value="1"/>
</dbReference>